<dbReference type="OrthoDB" id="6191871at2"/>
<evidence type="ECO:0008006" key="3">
    <source>
        <dbReference type="Google" id="ProtNLM"/>
    </source>
</evidence>
<dbReference type="EMBL" id="CP021659">
    <property type="protein sequence ID" value="AWK13539.1"/>
    <property type="molecule type" value="Genomic_DNA"/>
</dbReference>
<evidence type="ECO:0000313" key="1">
    <source>
        <dbReference type="EMBL" id="AWK13539.1"/>
    </source>
</evidence>
<proteinExistence type="predicted"/>
<dbReference type="InterPro" id="IPR016032">
    <property type="entry name" value="Sig_transdc_resp-reg_C-effctor"/>
</dbReference>
<gene>
    <name evidence="1" type="ORF">CCS41_01920</name>
</gene>
<dbReference type="Proteomes" id="UP000261875">
    <property type="component" value="Chromosome"/>
</dbReference>
<reference evidence="1 2" key="1">
    <citation type="submission" date="2017-05" db="EMBL/GenBank/DDBJ databases">
        <title>Genome sequence of Candidatus Fukatsuia symbiotica and Candidatus Hamiltonella defensa from Acyrthosiphon pisum strain 5D.</title>
        <authorList>
            <person name="Patel V.A."/>
            <person name="Chevignon G."/>
            <person name="Russell J.A."/>
            <person name="Oliver K.M."/>
        </authorList>
    </citation>
    <scope>NUCLEOTIDE SEQUENCE [LARGE SCALE GENOMIC DNA]</scope>
    <source>
        <strain evidence="1 2">5D</strain>
    </source>
</reference>
<dbReference type="GO" id="GO:0006355">
    <property type="term" value="P:regulation of DNA-templated transcription"/>
    <property type="evidence" value="ECO:0007669"/>
    <property type="project" value="InterPro"/>
</dbReference>
<keyword evidence="2" id="KW-1185">Reference proteome</keyword>
<dbReference type="SUPFAM" id="SSF46894">
    <property type="entry name" value="C-terminal effector domain of the bipartite response regulators"/>
    <property type="match status" value="1"/>
</dbReference>
<dbReference type="GO" id="GO:0003677">
    <property type="term" value="F:DNA binding"/>
    <property type="evidence" value="ECO:0007669"/>
    <property type="project" value="InterPro"/>
</dbReference>
<accession>A0A2U8I356</accession>
<name>A0A2U8I356_9GAMM</name>
<dbReference type="Gene3D" id="1.10.10.10">
    <property type="entry name" value="Winged helix-like DNA-binding domain superfamily/Winged helix DNA-binding domain"/>
    <property type="match status" value="1"/>
</dbReference>
<dbReference type="KEGG" id="fsm:CCS41_01920"/>
<organism evidence="1 2">
    <name type="scientific">Candidatus Fukatsuia symbiotica</name>
    <dbReference type="NCBI Taxonomy" id="1878942"/>
    <lineage>
        <taxon>Bacteria</taxon>
        <taxon>Pseudomonadati</taxon>
        <taxon>Pseudomonadota</taxon>
        <taxon>Gammaproteobacteria</taxon>
        <taxon>Enterobacterales</taxon>
        <taxon>Yersiniaceae</taxon>
        <taxon>Candidatus Fukatsuia</taxon>
    </lineage>
</organism>
<protein>
    <recommendedName>
        <fullName evidence="3">LuxR family transcriptional regulator</fullName>
    </recommendedName>
</protein>
<evidence type="ECO:0000313" key="2">
    <source>
        <dbReference type="Proteomes" id="UP000261875"/>
    </source>
</evidence>
<dbReference type="AlphaFoldDB" id="A0A2U8I356"/>
<dbReference type="InterPro" id="IPR036388">
    <property type="entry name" value="WH-like_DNA-bd_sf"/>
</dbReference>
<sequence>MMDKVNPRKKKANSQRVTVKSFDSLFSFMDASDEPWNVKDTESRHVYANEAAFDFLDLPIGYDIEGRLDDECPAPWAEFAPEFQKQDRETESKGKSVAIISTQFYTRAQKLLSYFVPKYPVYNESQECIGTIYTASKLDYLCLSQGLNNRVPSTLVLDPPTDLFTKPELKVMFYALQSMNAEEIGRKLDHPQQAIKDNLRRIYKKAKVNSSAMFKEFCCAEGFDRYMPPELIKPEVQFISL</sequence>